<dbReference type="OrthoDB" id="10390252at2759"/>
<proteinExistence type="predicted"/>
<protein>
    <submittedName>
        <fullName evidence="1">Uncharacterized protein</fullName>
    </submittedName>
</protein>
<organism evidence="1 2">
    <name type="scientific">Daedalea quercina L-15889</name>
    <dbReference type="NCBI Taxonomy" id="1314783"/>
    <lineage>
        <taxon>Eukaryota</taxon>
        <taxon>Fungi</taxon>
        <taxon>Dikarya</taxon>
        <taxon>Basidiomycota</taxon>
        <taxon>Agaricomycotina</taxon>
        <taxon>Agaricomycetes</taxon>
        <taxon>Polyporales</taxon>
        <taxon>Fomitopsis</taxon>
    </lineage>
</organism>
<dbReference type="AlphaFoldDB" id="A0A165Q731"/>
<evidence type="ECO:0000313" key="2">
    <source>
        <dbReference type="Proteomes" id="UP000076727"/>
    </source>
</evidence>
<accession>A0A165Q731</accession>
<dbReference type="EMBL" id="KV429060">
    <property type="protein sequence ID" value="KZT69093.1"/>
    <property type="molecule type" value="Genomic_DNA"/>
</dbReference>
<sequence length="283" mass="31822">MSSESGSFIIGVHAPPHWTSDLIGNMEWGENIADLDVLSPLTSISPNFAFGTILEDCILPISVGHSCRVRLRYFTKTQLKHNWRIAMPMHIKPYPSYLGRFSDWMDGVIEKVLLSTTMNGAVLRTYIVLAKRMVDEQPVRFQVVPYVGEFMVPNLIFPRSDTRYKERSVLMTSVYIGLPVIAKPEDTQSGSRWLTFWYRARLNMFDPRTCKRTLTVIEGPYGESPALECIGYGVAPLPGNASVASALLKRGYLVCGHSEVPGLTYHRLDLQEHEGPLPITYAP</sequence>
<keyword evidence="2" id="KW-1185">Reference proteome</keyword>
<evidence type="ECO:0000313" key="1">
    <source>
        <dbReference type="EMBL" id="KZT69093.1"/>
    </source>
</evidence>
<reference evidence="1 2" key="1">
    <citation type="journal article" date="2016" name="Mol. Biol. Evol.">
        <title>Comparative Genomics of Early-Diverging Mushroom-Forming Fungi Provides Insights into the Origins of Lignocellulose Decay Capabilities.</title>
        <authorList>
            <person name="Nagy L.G."/>
            <person name="Riley R."/>
            <person name="Tritt A."/>
            <person name="Adam C."/>
            <person name="Daum C."/>
            <person name="Floudas D."/>
            <person name="Sun H."/>
            <person name="Yadav J.S."/>
            <person name="Pangilinan J."/>
            <person name="Larsson K.H."/>
            <person name="Matsuura K."/>
            <person name="Barry K."/>
            <person name="Labutti K."/>
            <person name="Kuo R."/>
            <person name="Ohm R.A."/>
            <person name="Bhattacharya S.S."/>
            <person name="Shirouzu T."/>
            <person name="Yoshinaga Y."/>
            <person name="Martin F.M."/>
            <person name="Grigoriev I.V."/>
            <person name="Hibbett D.S."/>
        </authorList>
    </citation>
    <scope>NUCLEOTIDE SEQUENCE [LARGE SCALE GENOMIC DNA]</scope>
    <source>
        <strain evidence="1 2">L-15889</strain>
    </source>
</reference>
<dbReference type="Proteomes" id="UP000076727">
    <property type="component" value="Unassembled WGS sequence"/>
</dbReference>
<gene>
    <name evidence="1" type="ORF">DAEQUDRAFT_757108</name>
</gene>
<name>A0A165Q731_9APHY</name>